<dbReference type="Gene3D" id="3.40.50.620">
    <property type="entry name" value="HUPs"/>
    <property type="match status" value="1"/>
</dbReference>
<dbReference type="GO" id="GO:0061630">
    <property type="term" value="F:ubiquitin protein ligase activity"/>
    <property type="evidence" value="ECO:0007669"/>
    <property type="project" value="UniProtKB-EC"/>
</dbReference>
<dbReference type="InterPro" id="IPR014729">
    <property type="entry name" value="Rossmann-like_a/b/a_fold"/>
</dbReference>
<dbReference type="Proteomes" id="UP000250321">
    <property type="component" value="Unassembled WGS sequence"/>
</dbReference>
<dbReference type="SUPFAM" id="SSF52402">
    <property type="entry name" value="Adenine nucleotide alpha hydrolases-like"/>
    <property type="match status" value="1"/>
</dbReference>
<dbReference type="EMBL" id="PJQY01000020">
    <property type="protein sequence ID" value="PQQ21137.1"/>
    <property type="molecule type" value="Genomic_DNA"/>
</dbReference>
<feature type="domain" description="UspA" evidence="4">
    <location>
        <begin position="25"/>
        <end position="165"/>
    </location>
</feature>
<sequence>MWQAKGGNGTKKGAGGGGAAGNGLVAVAIDNQKGSQNALRWAAENVITRGQTVILLHVAQKSSSTSSLAGNNALICDVSNPSQSPRKQELEKMTKDLFLTFHCYCTRKDINCLDIVLEDADIAKAVTEYVSYAAIENLVLGAPAKHGFIRFKTSSIPSSVSKGAPDFCTVYVISKGKISRCEMLLVQHHTVLH</sequence>
<dbReference type="InterPro" id="IPR051348">
    <property type="entry name" value="U-box_ubiquitin_ligases"/>
</dbReference>
<keyword evidence="6" id="KW-1185">Reference proteome</keyword>
<comment type="caution">
    <text evidence="5">The sequence shown here is derived from an EMBL/GenBank/DDBJ whole genome shotgun (WGS) entry which is preliminary data.</text>
</comment>
<gene>
    <name evidence="5" type="ORF">Pyn_21048</name>
</gene>
<dbReference type="Pfam" id="PF00582">
    <property type="entry name" value="Usp"/>
    <property type="match status" value="1"/>
</dbReference>
<evidence type="ECO:0000259" key="4">
    <source>
        <dbReference type="Pfam" id="PF00582"/>
    </source>
</evidence>
<keyword evidence="3" id="KW-0833">Ubl conjugation pathway</keyword>
<comment type="catalytic activity">
    <reaction evidence="1">
        <text>S-ubiquitinyl-[E2 ubiquitin-conjugating enzyme]-L-cysteine + [acceptor protein]-L-lysine = [E2 ubiquitin-conjugating enzyme]-L-cysteine + N(6)-ubiquitinyl-[acceptor protein]-L-lysine.</text>
        <dbReference type="EC" id="2.3.2.27"/>
    </reaction>
</comment>
<dbReference type="CDD" id="cd01989">
    <property type="entry name" value="USP_STK_Ubox_N"/>
    <property type="match status" value="1"/>
</dbReference>
<evidence type="ECO:0000313" key="5">
    <source>
        <dbReference type="EMBL" id="PQQ21137.1"/>
    </source>
</evidence>
<accession>A0A314ZSG0</accession>
<dbReference type="PANTHER" id="PTHR45647">
    <property type="entry name" value="OS02G0152300 PROTEIN"/>
    <property type="match status" value="1"/>
</dbReference>
<evidence type="ECO:0000313" key="6">
    <source>
        <dbReference type="Proteomes" id="UP000250321"/>
    </source>
</evidence>
<protein>
    <recommendedName>
        <fullName evidence="2">RING-type E3 ubiquitin transferase</fullName>
        <ecNumber evidence="2">2.3.2.27</ecNumber>
    </recommendedName>
</protein>
<dbReference type="OrthoDB" id="786795at2759"/>
<dbReference type="PANTHER" id="PTHR45647:SF76">
    <property type="entry name" value="PROTEIN KINASE DOMAIN-CONTAINING PROTEIN"/>
    <property type="match status" value="1"/>
</dbReference>
<reference evidence="5 6" key="1">
    <citation type="submission" date="2018-02" db="EMBL/GenBank/DDBJ databases">
        <title>Draft genome of wild Prunus yedoensis var. nudiflora.</title>
        <authorList>
            <person name="Baek S."/>
            <person name="Kim J.-H."/>
            <person name="Choi K."/>
            <person name="Kim G.-B."/>
            <person name="Cho A."/>
            <person name="Jang H."/>
            <person name="Shin C.-H."/>
            <person name="Yu H.-J."/>
            <person name="Mun J.-H."/>
        </authorList>
    </citation>
    <scope>NUCLEOTIDE SEQUENCE [LARGE SCALE GENOMIC DNA]</scope>
    <source>
        <strain evidence="6">cv. Jeju island</strain>
        <tissue evidence="5">Leaf</tissue>
    </source>
</reference>
<organism evidence="5 6">
    <name type="scientific">Prunus yedoensis var. nudiflora</name>
    <dbReference type="NCBI Taxonomy" id="2094558"/>
    <lineage>
        <taxon>Eukaryota</taxon>
        <taxon>Viridiplantae</taxon>
        <taxon>Streptophyta</taxon>
        <taxon>Embryophyta</taxon>
        <taxon>Tracheophyta</taxon>
        <taxon>Spermatophyta</taxon>
        <taxon>Magnoliopsida</taxon>
        <taxon>eudicotyledons</taxon>
        <taxon>Gunneridae</taxon>
        <taxon>Pentapetalae</taxon>
        <taxon>rosids</taxon>
        <taxon>fabids</taxon>
        <taxon>Rosales</taxon>
        <taxon>Rosaceae</taxon>
        <taxon>Amygdaloideae</taxon>
        <taxon>Amygdaleae</taxon>
        <taxon>Prunus</taxon>
    </lineage>
</organism>
<evidence type="ECO:0000256" key="1">
    <source>
        <dbReference type="ARBA" id="ARBA00000900"/>
    </source>
</evidence>
<proteinExistence type="predicted"/>
<dbReference type="InterPro" id="IPR006016">
    <property type="entry name" value="UspA"/>
</dbReference>
<dbReference type="EC" id="2.3.2.27" evidence="2"/>
<dbReference type="AlphaFoldDB" id="A0A314ZSG0"/>
<evidence type="ECO:0000256" key="3">
    <source>
        <dbReference type="ARBA" id="ARBA00022786"/>
    </source>
</evidence>
<name>A0A314ZSG0_PRUYE</name>
<dbReference type="STRING" id="2094558.A0A314ZSG0"/>
<evidence type="ECO:0000256" key="2">
    <source>
        <dbReference type="ARBA" id="ARBA00012483"/>
    </source>
</evidence>